<dbReference type="PANTHER" id="PTHR10133:SF27">
    <property type="entry name" value="DNA POLYMERASE NU"/>
    <property type="match status" value="1"/>
</dbReference>
<keyword evidence="5" id="KW-0540">Nuclease</keyword>
<organism evidence="5">
    <name type="scientific">uncultured Caudovirales phage</name>
    <dbReference type="NCBI Taxonomy" id="2100421"/>
    <lineage>
        <taxon>Viruses</taxon>
        <taxon>Duplodnaviria</taxon>
        <taxon>Heunggongvirae</taxon>
        <taxon>Uroviricota</taxon>
        <taxon>Caudoviricetes</taxon>
        <taxon>Peduoviridae</taxon>
        <taxon>Maltschvirus</taxon>
        <taxon>Maltschvirus maltsch</taxon>
    </lineage>
</organism>
<dbReference type="SUPFAM" id="SSF56672">
    <property type="entry name" value="DNA/RNA polymerases"/>
    <property type="match status" value="1"/>
</dbReference>
<dbReference type="InterPro" id="IPR002298">
    <property type="entry name" value="DNA_polymerase_A"/>
</dbReference>
<dbReference type="GO" id="GO:0004527">
    <property type="term" value="F:exonuclease activity"/>
    <property type="evidence" value="ECO:0007669"/>
    <property type="project" value="UniProtKB-KW"/>
</dbReference>
<dbReference type="EMBL" id="LR797360">
    <property type="protein sequence ID" value="CAB4205534.1"/>
    <property type="molecule type" value="Genomic_DNA"/>
</dbReference>
<dbReference type="PANTHER" id="PTHR10133">
    <property type="entry name" value="DNA POLYMERASE I"/>
    <property type="match status" value="1"/>
</dbReference>
<dbReference type="Pfam" id="PF00476">
    <property type="entry name" value="DNA_pol_A"/>
    <property type="match status" value="1"/>
</dbReference>
<dbReference type="GO" id="GO:0003887">
    <property type="term" value="F:DNA-directed DNA polymerase activity"/>
    <property type="evidence" value="ECO:0007669"/>
    <property type="project" value="InterPro"/>
</dbReference>
<protein>
    <submittedName>
        <fullName evidence="5">Bifunctional 3'-5' exonuclease/DNA polymerase</fullName>
    </submittedName>
</protein>
<name>A0A6J5S8W4_9CAUD</name>
<keyword evidence="1" id="KW-0235">DNA replication</keyword>
<evidence type="ECO:0000313" key="6">
    <source>
        <dbReference type="EMBL" id="CAB4221686.1"/>
    </source>
</evidence>
<keyword evidence="5" id="KW-0269">Exonuclease</keyword>
<sequence>MIYSIDFETRSFIDLVEHGLDIYANDESTDILCIAFGTNPDNVVVQAPTPTEDPPAYCLRWLLDHVASGGKIQAWNAMFEYAIWNCVCVPKYGWPELKLEQCIDSMAIAAANNIPQSLGDAAAFIDANQQKDTRGRYLIQKLCKPHKGVFSDDPELLNELFNYCKQDVRTELAVVSNLRHLSDHEQEVWAMTQRINIRGVPVDPSELHNAVWAVCRAQDALDNECIALTGCKPSERTKLLNWLNANGAGLQDLTAETVDTALQSAEPGAIRRALELRQEGSQTSVAKYAKMMEIQRNGRIRNTLVYHGASTGRWASRGGLNLQNIARPNLSDGEIAISIPRVFEQGVGSMQELSSLVRSAIKAADGFTFVDVDFSSIENRVGVWLANQKDKVELFRKGLDEYKVFASESLYRVPYDEVTKEQRQVSKSAVLGAMFGQGAKGLVKYAEGMGVKLSEVQAKGAVDNYRASYARVKNLWAACEAAAIDAVQNPGMGFFAGTKIKLKTAKNVLWMQLPSGRLICWQRPELELLTTPWGTEKLGVTVHSQNTYSRQWNRNVLIGSSIFQSAVQGTARDCLAVAMLNLEKAGYEVINSIHDEVLLLVEEQNGESALVDVINIMTTPPTWAPDFPLAAEGWFGNRYRK</sequence>
<feature type="domain" description="DNA-directed DNA polymerase family A palm" evidence="3">
    <location>
        <begin position="354"/>
        <end position="605"/>
    </location>
</feature>
<dbReference type="InterPro" id="IPR043502">
    <property type="entry name" value="DNA/RNA_pol_sf"/>
</dbReference>
<dbReference type="GO" id="GO:0039693">
    <property type="term" value="P:viral DNA genome replication"/>
    <property type="evidence" value="ECO:0007669"/>
    <property type="project" value="UniProtKB-KW"/>
</dbReference>
<dbReference type="EMBL" id="LR797247">
    <property type="protein sequence ID" value="CAB4196381.1"/>
    <property type="molecule type" value="Genomic_DNA"/>
</dbReference>
<dbReference type="Gene3D" id="1.10.150.20">
    <property type="entry name" value="5' to 3' exonuclease, C-terminal subdomain"/>
    <property type="match status" value="1"/>
</dbReference>
<accession>A0A6J5S8W4</accession>
<evidence type="ECO:0000259" key="3">
    <source>
        <dbReference type="SMART" id="SM00482"/>
    </source>
</evidence>
<keyword evidence="5" id="KW-0378">Hydrolase</keyword>
<gene>
    <name evidence="4" type="ORF">UFOVP1286_90</name>
    <name evidence="5" type="ORF">UFOVP1407_27</name>
    <name evidence="6" type="ORF">UFOVP1640_87</name>
</gene>
<keyword evidence="2" id="KW-1194">Viral DNA replication</keyword>
<dbReference type="SMART" id="SM00482">
    <property type="entry name" value="POLAc"/>
    <property type="match status" value="1"/>
</dbReference>
<proteinExistence type="predicted"/>
<evidence type="ECO:0000313" key="4">
    <source>
        <dbReference type="EMBL" id="CAB4196381.1"/>
    </source>
</evidence>
<dbReference type="GO" id="GO:0006261">
    <property type="term" value="P:DNA-templated DNA replication"/>
    <property type="evidence" value="ECO:0007669"/>
    <property type="project" value="InterPro"/>
</dbReference>
<evidence type="ECO:0000313" key="5">
    <source>
        <dbReference type="EMBL" id="CAB4205534.1"/>
    </source>
</evidence>
<dbReference type="GO" id="GO:0006302">
    <property type="term" value="P:double-strand break repair"/>
    <property type="evidence" value="ECO:0007669"/>
    <property type="project" value="TreeGrafter"/>
</dbReference>
<dbReference type="InterPro" id="IPR001098">
    <property type="entry name" value="DNA-dir_DNA_pol_A_palm_dom"/>
</dbReference>
<reference evidence="5" key="1">
    <citation type="submission" date="2020-05" db="EMBL/GenBank/DDBJ databases">
        <authorList>
            <person name="Chiriac C."/>
            <person name="Salcher M."/>
            <person name="Ghai R."/>
            <person name="Kavagutti S V."/>
        </authorList>
    </citation>
    <scope>NUCLEOTIDE SEQUENCE</scope>
</reference>
<evidence type="ECO:0000256" key="1">
    <source>
        <dbReference type="ARBA" id="ARBA00022705"/>
    </source>
</evidence>
<dbReference type="GO" id="GO:0003677">
    <property type="term" value="F:DNA binding"/>
    <property type="evidence" value="ECO:0007669"/>
    <property type="project" value="InterPro"/>
</dbReference>
<evidence type="ECO:0000256" key="2">
    <source>
        <dbReference type="ARBA" id="ARBA00023109"/>
    </source>
</evidence>
<dbReference type="EMBL" id="LR797504">
    <property type="protein sequence ID" value="CAB4221686.1"/>
    <property type="molecule type" value="Genomic_DNA"/>
</dbReference>